<name>A0A2T2NVM5_CORCC</name>
<dbReference type="AlphaFoldDB" id="A0A2T2NVM5"/>
<dbReference type="InterPro" id="IPR000873">
    <property type="entry name" value="AMP-dep_synth/lig_dom"/>
</dbReference>
<evidence type="ECO:0000256" key="2">
    <source>
        <dbReference type="ARBA" id="ARBA00022553"/>
    </source>
</evidence>
<dbReference type="PANTHER" id="PTHR43439:SF2">
    <property type="entry name" value="ENZYME, PUTATIVE (JCVI)-RELATED"/>
    <property type="match status" value="1"/>
</dbReference>
<dbReference type="Pfam" id="PF23562">
    <property type="entry name" value="AMP-binding_C_3"/>
    <property type="match status" value="1"/>
</dbReference>
<organism evidence="4 5">
    <name type="scientific">Corynespora cassiicola Philippines</name>
    <dbReference type="NCBI Taxonomy" id="1448308"/>
    <lineage>
        <taxon>Eukaryota</taxon>
        <taxon>Fungi</taxon>
        <taxon>Dikarya</taxon>
        <taxon>Ascomycota</taxon>
        <taxon>Pezizomycotina</taxon>
        <taxon>Dothideomycetes</taxon>
        <taxon>Pleosporomycetidae</taxon>
        <taxon>Pleosporales</taxon>
        <taxon>Corynesporascaceae</taxon>
        <taxon>Corynespora</taxon>
    </lineage>
</organism>
<keyword evidence="2" id="KW-0597">Phosphoprotein</keyword>
<dbReference type="PROSITE" id="PS00455">
    <property type="entry name" value="AMP_BINDING"/>
    <property type="match status" value="1"/>
</dbReference>
<evidence type="ECO:0000313" key="4">
    <source>
        <dbReference type="EMBL" id="PSN69487.1"/>
    </source>
</evidence>
<protein>
    <submittedName>
        <fullName evidence="4">Acetyl-CoA synthetase-like protein</fullName>
    </submittedName>
</protein>
<evidence type="ECO:0000259" key="3">
    <source>
        <dbReference type="Pfam" id="PF00501"/>
    </source>
</evidence>
<keyword evidence="5" id="KW-1185">Reference proteome</keyword>
<evidence type="ECO:0000256" key="1">
    <source>
        <dbReference type="ARBA" id="ARBA00022450"/>
    </source>
</evidence>
<dbReference type="Proteomes" id="UP000240883">
    <property type="component" value="Unassembled WGS sequence"/>
</dbReference>
<reference evidence="4 5" key="1">
    <citation type="journal article" date="2018" name="Front. Microbiol.">
        <title>Genome-Wide Analysis of Corynespora cassiicola Leaf Fall Disease Putative Effectors.</title>
        <authorList>
            <person name="Lopez D."/>
            <person name="Ribeiro S."/>
            <person name="Label P."/>
            <person name="Fumanal B."/>
            <person name="Venisse J.S."/>
            <person name="Kohler A."/>
            <person name="de Oliveira R.R."/>
            <person name="Labutti K."/>
            <person name="Lipzen A."/>
            <person name="Lail K."/>
            <person name="Bauer D."/>
            <person name="Ohm R.A."/>
            <person name="Barry K.W."/>
            <person name="Spatafora J."/>
            <person name="Grigoriev I.V."/>
            <person name="Martin F.M."/>
            <person name="Pujade-Renaud V."/>
        </authorList>
    </citation>
    <scope>NUCLEOTIDE SEQUENCE [LARGE SCALE GENOMIC DNA]</scope>
    <source>
        <strain evidence="4 5">Philippines</strain>
    </source>
</reference>
<dbReference type="PANTHER" id="PTHR43439">
    <property type="entry name" value="PHENYLACETATE-COENZYME A LIGASE"/>
    <property type="match status" value="1"/>
</dbReference>
<sequence>MSTTVALISDCRQPGHYVAFDSADIIREWPTPGSLHLPGLFSLHVQHTPQKTMFSVPRDPSNILAGFREISYSVANNAVNHLISWLQRSILPACSPPNGSPTVIAYTGPKDVRYPLLALACAKLEIALLLPSPEFVIAAQAHLVRTTSCTAFLYGSSGLLANAYAVADSTLDLKLNVIEAPELDVILSPELAPNFTWDKPMDEVRDQAWIIVHTSGTTGLPKPIRYTHYYMLGFQLGDIMPEVKGGEGLGESVVKGGRWYSPIPTLHMVGLSLSLSFPILFSGVAVFGPPQPTTTSDQIVQTLQYGKCQAIAAVPLHIDALARDPKGLEVLRKLDVVAFAGAPLSRPTAEKLTPHTRVISLIGSTEAGKYNLRYANNEEDWEYHTFYPSNGFVLERISSPTTTAMPENGNKDEELFELVIKRDPGLDRWQQIFWVYPHLQEFRTGDLWVRHPSGRDAWKVVGRTDDLIIFAHGTKMNAAMVEGTFRQCEGVSGVVVGGKGRERPFLLVEWESASVADEEKMRILEIWIDRVNKGCAEMAKFRKELVVFANMDKKLVRNVKGGVARKASEMIYAKEIEELYHRKLGPTVLDCNAKSTT</sequence>
<proteinExistence type="predicted"/>
<dbReference type="EMBL" id="KZ678133">
    <property type="protein sequence ID" value="PSN69487.1"/>
    <property type="molecule type" value="Genomic_DNA"/>
</dbReference>
<dbReference type="InterPro" id="IPR020845">
    <property type="entry name" value="AMP-binding_CS"/>
</dbReference>
<feature type="domain" description="AMP-dependent synthetase/ligase" evidence="3">
    <location>
        <begin position="46"/>
        <end position="371"/>
    </location>
</feature>
<dbReference type="STRING" id="1448308.A0A2T2NVM5"/>
<keyword evidence="1" id="KW-0596">Phosphopantetheine</keyword>
<dbReference type="InterPro" id="IPR051414">
    <property type="entry name" value="Adenylate-forming_Reductase"/>
</dbReference>
<dbReference type="Gene3D" id="3.40.50.12780">
    <property type="entry name" value="N-terminal domain of ligase-like"/>
    <property type="match status" value="1"/>
</dbReference>
<evidence type="ECO:0000313" key="5">
    <source>
        <dbReference type="Proteomes" id="UP000240883"/>
    </source>
</evidence>
<dbReference type="OrthoDB" id="429813at2759"/>
<dbReference type="Pfam" id="PF00501">
    <property type="entry name" value="AMP-binding"/>
    <property type="match status" value="1"/>
</dbReference>
<dbReference type="SUPFAM" id="SSF56801">
    <property type="entry name" value="Acetyl-CoA synthetase-like"/>
    <property type="match status" value="1"/>
</dbReference>
<gene>
    <name evidence="4" type="ORF">BS50DRAFT_664511</name>
</gene>
<dbReference type="InterPro" id="IPR042099">
    <property type="entry name" value="ANL_N_sf"/>
</dbReference>
<accession>A0A2T2NVM5</accession>